<reference evidence="2 3" key="1">
    <citation type="submission" date="2023-11" db="EMBL/GenBank/DDBJ databases">
        <title>Genome sequence of Microbacterium rhizosphaerae KACC 19337.</title>
        <authorList>
            <person name="Choi H."/>
            <person name="Kim S."/>
            <person name="Kim Y."/>
            <person name="Kwon S.-W."/>
            <person name="Heo J."/>
        </authorList>
    </citation>
    <scope>NUCLEOTIDE SEQUENCE [LARGE SCALE GENOMIC DNA]</scope>
    <source>
        <strain evidence="2 3">KACC 19337</strain>
    </source>
</reference>
<organism evidence="2 3">
    <name type="scientific">Microbacterium rhizosphaerae</name>
    <dbReference type="NCBI Taxonomy" id="1678237"/>
    <lineage>
        <taxon>Bacteria</taxon>
        <taxon>Bacillati</taxon>
        <taxon>Actinomycetota</taxon>
        <taxon>Actinomycetes</taxon>
        <taxon>Micrococcales</taxon>
        <taxon>Microbacteriaceae</taxon>
        <taxon>Microbacterium</taxon>
    </lineage>
</organism>
<dbReference type="RefSeq" id="WP_320942426.1">
    <property type="nucleotide sequence ID" value="NZ_BAABEU010000003.1"/>
</dbReference>
<evidence type="ECO:0000313" key="3">
    <source>
        <dbReference type="Proteomes" id="UP001323798"/>
    </source>
</evidence>
<keyword evidence="1" id="KW-0732">Signal</keyword>
<dbReference type="Pfam" id="PF01547">
    <property type="entry name" value="SBP_bac_1"/>
    <property type="match status" value="1"/>
</dbReference>
<name>A0ABZ0SJY8_9MICO</name>
<evidence type="ECO:0000256" key="1">
    <source>
        <dbReference type="SAM" id="SignalP"/>
    </source>
</evidence>
<dbReference type="PANTHER" id="PTHR43649">
    <property type="entry name" value="ARABINOSE-BINDING PROTEIN-RELATED"/>
    <property type="match status" value="1"/>
</dbReference>
<gene>
    <name evidence="2" type="ORF">SM116_00030</name>
</gene>
<feature type="signal peptide" evidence="1">
    <location>
        <begin position="1"/>
        <end position="22"/>
    </location>
</feature>
<dbReference type="Proteomes" id="UP001323798">
    <property type="component" value="Chromosome"/>
</dbReference>
<proteinExistence type="predicted"/>
<accession>A0ABZ0SJY8</accession>
<keyword evidence="3" id="KW-1185">Reference proteome</keyword>
<dbReference type="SUPFAM" id="SSF53850">
    <property type="entry name" value="Periplasmic binding protein-like II"/>
    <property type="match status" value="1"/>
</dbReference>
<dbReference type="PANTHER" id="PTHR43649:SF12">
    <property type="entry name" value="DIACETYLCHITOBIOSE BINDING PROTEIN DASA"/>
    <property type="match status" value="1"/>
</dbReference>
<feature type="chain" id="PRO_5045780980" evidence="1">
    <location>
        <begin position="23"/>
        <end position="431"/>
    </location>
</feature>
<dbReference type="PROSITE" id="PS51318">
    <property type="entry name" value="TAT"/>
    <property type="match status" value="1"/>
</dbReference>
<sequence>MKRSNRTYLAVAAAAAAAVALAGCSGSAAGASNPASITAKDDGAKLTLWVRPGNEAVTDAVVKQYNETHKNQVAITHVPADQYVTKYAQASQSGSLPDILAADLVFMPQIVKNGSAVDLTSLLKKSGAFGHLSPAHEQAATSNGRVYGVPYVADTSLYLYNKDLFAKAGLDPDKPPTTWDGIIQAADAITKLGNGTYGAYISGDAPGSLAYDFTPTIWAQGQDVVKKDGSFDFDNAATQKALGFMQTLYQHGDIPASSKTDTGDGFFSVFATGKVGINFSGGNGVNTATLGKSPAFSFGLAPIPGAEDGKFATFSGGDVASITTQSKHQDEAWDFIDWLTSAKTSTDVYLKLPALAPRTDVTVPTTLGEQFTVPAELVKHGQTYVSTHYNDVIASTQGPWLQMFQSVVFDGKDPADATKTAQSAADALTSK</sequence>
<dbReference type="CDD" id="cd13585">
    <property type="entry name" value="PBP2_TMBP_like"/>
    <property type="match status" value="1"/>
</dbReference>
<dbReference type="EMBL" id="CP139368">
    <property type="protein sequence ID" value="WPR89712.1"/>
    <property type="molecule type" value="Genomic_DNA"/>
</dbReference>
<dbReference type="InterPro" id="IPR006311">
    <property type="entry name" value="TAT_signal"/>
</dbReference>
<evidence type="ECO:0000313" key="2">
    <source>
        <dbReference type="EMBL" id="WPR89712.1"/>
    </source>
</evidence>
<dbReference type="InterPro" id="IPR050490">
    <property type="entry name" value="Bact_solute-bd_prot1"/>
</dbReference>
<dbReference type="InterPro" id="IPR006059">
    <property type="entry name" value="SBP"/>
</dbReference>
<dbReference type="Gene3D" id="3.40.190.10">
    <property type="entry name" value="Periplasmic binding protein-like II"/>
    <property type="match status" value="1"/>
</dbReference>
<dbReference type="PROSITE" id="PS51257">
    <property type="entry name" value="PROKAR_LIPOPROTEIN"/>
    <property type="match status" value="1"/>
</dbReference>
<protein>
    <submittedName>
        <fullName evidence="2">Sugar ABC transporter substrate-binding protein</fullName>
    </submittedName>
</protein>